<dbReference type="AlphaFoldDB" id="A0A090KU78"/>
<evidence type="ECO:0000313" key="18">
    <source>
        <dbReference type="WormBase" id="SRAE_X000116800"/>
    </source>
</evidence>
<dbReference type="GO" id="GO:0005886">
    <property type="term" value="C:plasma membrane"/>
    <property type="evidence" value="ECO:0007669"/>
    <property type="project" value="UniProtKB-SubCell"/>
</dbReference>
<dbReference type="Pfam" id="PF00002">
    <property type="entry name" value="7tm_2"/>
    <property type="match status" value="1"/>
</dbReference>
<dbReference type="SUPFAM" id="SSF81321">
    <property type="entry name" value="Family A G protein-coupled receptor-like"/>
    <property type="match status" value="1"/>
</dbReference>
<dbReference type="PROSITE" id="PS50261">
    <property type="entry name" value="G_PROTEIN_RECEP_F2_4"/>
    <property type="match status" value="1"/>
</dbReference>
<feature type="transmembrane region" description="Helical" evidence="12">
    <location>
        <begin position="113"/>
        <end position="139"/>
    </location>
</feature>
<accession>A0A090KU78</accession>
<evidence type="ECO:0000256" key="5">
    <source>
        <dbReference type="ARBA" id="ARBA00022989"/>
    </source>
</evidence>
<dbReference type="InterPro" id="IPR050332">
    <property type="entry name" value="GPCR_2"/>
</dbReference>
<evidence type="ECO:0000256" key="9">
    <source>
        <dbReference type="ARBA" id="ARBA00023180"/>
    </source>
</evidence>
<evidence type="ECO:0000256" key="12">
    <source>
        <dbReference type="SAM" id="Phobius"/>
    </source>
</evidence>
<proteinExistence type="inferred from homology"/>
<name>A0A090KU78_STRRB</name>
<evidence type="ECO:0000256" key="10">
    <source>
        <dbReference type="ARBA" id="ARBA00023224"/>
    </source>
</evidence>
<dbReference type="Proteomes" id="UP000035682">
    <property type="component" value="Unplaced"/>
</dbReference>
<evidence type="ECO:0000256" key="2">
    <source>
        <dbReference type="ARBA" id="ARBA00005314"/>
    </source>
</evidence>
<evidence type="ECO:0000256" key="8">
    <source>
        <dbReference type="ARBA" id="ARBA00023170"/>
    </source>
</evidence>
<feature type="transmembrane region" description="Helical" evidence="12">
    <location>
        <begin position="190"/>
        <end position="214"/>
    </location>
</feature>
<feature type="transmembrane region" description="Helical" evidence="12">
    <location>
        <begin position="325"/>
        <end position="342"/>
    </location>
</feature>
<dbReference type="InterPro" id="IPR001879">
    <property type="entry name" value="GPCR_2_extracellular_dom"/>
</dbReference>
<dbReference type="PROSITE" id="PS50227">
    <property type="entry name" value="G_PROTEIN_RECEP_F2_3"/>
    <property type="match status" value="1"/>
</dbReference>
<evidence type="ECO:0000256" key="3">
    <source>
        <dbReference type="ARBA" id="ARBA00022475"/>
    </source>
</evidence>
<evidence type="ECO:0000256" key="7">
    <source>
        <dbReference type="ARBA" id="ARBA00023136"/>
    </source>
</evidence>
<dbReference type="GO" id="GO:0007188">
    <property type="term" value="P:adenylate cyclase-modulating G protein-coupled receptor signaling pathway"/>
    <property type="evidence" value="ECO:0007669"/>
    <property type="project" value="TreeGrafter"/>
</dbReference>
<comment type="subcellular location">
    <subcellularLocation>
        <location evidence="1">Cell membrane</location>
        <topology evidence="1">Multi-pass membrane protein</topology>
    </subcellularLocation>
</comment>
<evidence type="ECO:0000313" key="16">
    <source>
        <dbReference type="Proteomes" id="UP000035682"/>
    </source>
</evidence>
<feature type="compositionally biased region" description="Polar residues" evidence="11">
    <location>
        <begin position="433"/>
        <end position="445"/>
    </location>
</feature>
<gene>
    <name evidence="15 17 18" type="ORF">SRAE_X000116800</name>
</gene>
<keyword evidence="7 12" id="KW-0472">Membrane</keyword>
<dbReference type="OrthoDB" id="5967113at2759"/>
<evidence type="ECO:0000256" key="1">
    <source>
        <dbReference type="ARBA" id="ARBA00004651"/>
    </source>
</evidence>
<dbReference type="WormBase" id="SRAE_X000116800">
    <property type="protein sequence ID" value="SRP02674"/>
    <property type="gene ID" value="WBGene00266734"/>
</dbReference>
<dbReference type="GeneID" id="36384228"/>
<evidence type="ECO:0000256" key="6">
    <source>
        <dbReference type="ARBA" id="ARBA00023040"/>
    </source>
</evidence>
<keyword evidence="16" id="KW-1185">Reference proteome</keyword>
<feature type="transmembrane region" description="Helical" evidence="12">
    <location>
        <begin position="280"/>
        <end position="305"/>
    </location>
</feature>
<dbReference type="InterPro" id="IPR017981">
    <property type="entry name" value="GPCR_2-like_7TM"/>
</dbReference>
<dbReference type="Gene3D" id="4.10.1240.10">
    <property type="entry name" value="GPCR, family 2, extracellular hormone receptor domain"/>
    <property type="match status" value="1"/>
</dbReference>
<keyword evidence="8 15" id="KW-0675">Receptor</keyword>
<dbReference type="PANTHER" id="PTHR45620">
    <property type="entry name" value="PDF RECEPTOR-LIKE PROTEIN-RELATED"/>
    <property type="match status" value="1"/>
</dbReference>
<keyword evidence="9" id="KW-0325">Glycoprotein</keyword>
<feature type="transmembrane region" description="Helical" evidence="12">
    <location>
        <begin position="235"/>
        <end position="260"/>
    </location>
</feature>
<keyword evidence="6" id="KW-0297">G-protein coupled receptor</keyword>
<comment type="similarity">
    <text evidence="2">Belongs to the G-protein coupled receptor 2 family.</text>
</comment>
<evidence type="ECO:0000256" key="4">
    <source>
        <dbReference type="ARBA" id="ARBA00022692"/>
    </source>
</evidence>
<dbReference type="InterPro" id="IPR017983">
    <property type="entry name" value="GPCR_2_secretin-like_CS"/>
</dbReference>
<protein>
    <submittedName>
        <fullName evidence="15">GPCR, family 2, secretin-like and GPCR, family 2, extracellular hormone receptor domain and GPCR, family 2-like domain-containing protein</fullName>
    </submittedName>
</protein>
<dbReference type="PRINTS" id="PR00249">
    <property type="entry name" value="GPCRSECRETIN"/>
</dbReference>
<evidence type="ECO:0000313" key="17">
    <source>
        <dbReference type="WBParaSite" id="SRAE_X000116800.1"/>
    </source>
</evidence>
<dbReference type="PANTHER" id="PTHR45620:SF37">
    <property type="entry name" value="G_PROTEIN_RECEP_F2_4 DOMAIN-CONTAINING PROTEIN"/>
    <property type="match status" value="1"/>
</dbReference>
<dbReference type="OMA" id="FDSIQCR"/>
<feature type="domain" description="G-protein coupled receptors family 2 profile 1" evidence="13">
    <location>
        <begin position="10"/>
        <end position="91"/>
    </location>
</feature>
<dbReference type="InterPro" id="IPR000832">
    <property type="entry name" value="GPCR_2_secretin-like"/>
</dbReference>
<keyword evidence="4 12" id="KW-0812">Transmembrane</keyword>
<dbReference type="WBParaSite" id="SRAE_X000116800.1">
    <property type="protein sequence ID" value="SRAE_X000116800.1"/>
    <property type="gene ID" value="WBGene00266734"/>
</dbReference>
<feature type="transmembrane region" description="Helical" evidence="12">
    <location>
        <begin position="151"/>
        <end position="170"/>
    </location>
</feature>
<evidence type="ECO:0000259" key="13">
    <source>
        <dbReference type="PROSITE" id="PS50227"/>
    </source>
</evidence>
<evidence type="ECO:0000256" key="11">
    <source>
        <dbReference type="SAM" id="MobiDB-lite"/>
    </source>
</evidence>
<reference evidence="15" key="1">
    <citation type="submission" date="2014-09" db="EMBL/GenBank/DDBJ databases">
        <authorList>
            <person name="Aslett A.Martin."/>
        </authorList>
    </citation>
    <scope>NUCLEOTIDE SEQUENCE</scope>
    <source>
        <strain evidence="15">ED321 Heterogonic</strain>
    </source>
</reference>
<dbReference type="GO" id="GO:0007166">
    <property type="term" value="P:cell surface receptor signaling pathway"/>
    <property type="evidence" value="ECO:0007669"/>
    <property type="project" value="InterPro"/>
</dbReference>
<keyword evidence="3" id="KW-1003">Cell membrane</keyword>
<evidence type="ECO:0000313" key="15">
    <source>
        <dbReference type="EMBL" id="CEF59420.1"/>
    </source>
</evidence>
<reference evidence="17" key="3">
    <citation type="submission" date="2020-12" db="UniProtKB">
        <authorList>
            <consortium name="WormBaseParasite"/>
        </authorList>
    </citation>
    <scope>IDENTIFICATION</scope>
</reference>
<keyword evidence="5 12" id="KW-1133">Transmembrane helix</keyword>
<dbReference type="GO" id="GO:0008528">
    <property type="term" value="F:G protein-coupled peptide receptor activity"/>
    <property type="evidence" value="ECO:0007669"/>
    <property type="project" value="TreeGrafter"/>
</dbReference>
<dbReference type="PROSITE" id="PS00649">
    <property type="entry name" value="G_PROTEIN_RECEP_F2_1"/>
    <property type="match status" value="1"/>
</dbReference>
<dbReference type="Gene3D" id="1.20.1070.10">
    <property type="entry name" value="Rhodopsin 7-helix transmembrane proteins"/>
    <property type="match status" value="1"/>
</dbReference>
<dbReference type="CTD" id="36384228"/>
<feature type="domain" description="G-protein coupled receptors family 2 profile 2" evidence="14">
    <location>
        <begin position="114"/>
        <end position="374"/>
    </location>
</feature>
<dbReference type="InterPro" id="IPR036445">
    <property type="entry name" value="GPCR_2_extracell_dom_sf"/>
</dbReference>
<dbReference type="SUPFAM" id="SSF111418">
    <property type="entry name" value="Hormone receptor domain"/>
    <property type="match status" value="1"/>
</dbReference>
<evidence type="ECO:0000259" key="14">
    <source>
        <dbReference type="PROSITE" id="PS50261"/>
    </source>
</evidence>
<keyword evidence="10" id="KW-0807">Transducer</keyword>
<feature type="transmembrane region" description="Helical" evidence="12">
    <location>
        <begin position="354"/>
        <end position="373"/>
    </location>
</feature>
<reference evidence="16" key="2">
    <citation type="submission" date="2014-09" db="EMBL/GenBank/DDBJ databases">
        <authorList>
            <person name="Martin A.A."/>
        </authorList>
    </citation>
    <scope>NUCLEOTIDE SEQUENCE</scope>
    <source>
        <strain evidence="16">ED321</strain>
    </source>
</reference>
<organism evidence="15">
    <name type="scientific">Strongyloides ratti</name>
    <name type="common">Parasitic roundworm</name>
    <dbReference type="NCBI Taxonomy" id="34506"/>
    <lineage>
        <taxon>Eukaryota</taxon>
        <taxon>Metazoa</taxon>
        <taxon>Ecdysozoa</taxon>
        <taxon>Nematoda</taxon>
        <taxon>Chromadorea</taxon>
        <taxon>Rhabditida</taxon>
        <taxon>Tylenchina</taxon>
        <taxon>Panagrolaimomorpha</taxon>
        <taxon>Strongyloidoidea</taxon>
        <taxon>Strongyloididae</taxon>
        <taxon>Strongyloides</taxon>
    </lineage>
</organism>
<feature type="region of interest" description="Disordered" evidence="11">
    <location>
        <begin position="423"/>
        <end position="480"/>
    </location>
</feature>
<sequence length="480" mass="55069">MSTTARENFTCYQLSQSNSYSSFNGCSPEFDKSLCWYNVTYGEIGYRICPFTFCKAVPGCEDIAETYRVTKMCHGNGTWGATVYDKCIDILQHHKQCIAGFCKQCPDNNIREITINVSLILSTVSIAGLLIALVLFNIFDSIQCRRLSIHKNLAVAFIMRFTMYSIWTIANSNNVFRDCSHFNPLHRLELDWLCKMMLWLVIYFQVASVIWMLIEGLYLYSRFTVLAMRSFEPSYKWILLSGWGIPFIAVLIWSIVHAQYSKMNPKSYCWLPYAKGNHLWIIGGTMSFALLANVLLLLLIVIILVQKLRSENTAESAKIWKTIKATLLLVPLLGVSNILLFYEPDQQDGPYMLYSAILQNSQGIFISILYCFLNSEIQHAVKRQLNKFSFRCFKRENYGTERTYVPDISMATRRLGTPMEELSTSTLKDKNNHTNSFSSSRTSQMIPNNINNDNLEKNDDISLDGSQKSNVTKRNLTDVY</sequence>
<dbReference type="RefSeq" id="XP_024498631.1">
    <property type="nucleotide sequence ID" value="XM_024645919.1"/>
</dbReference>
<feature type="compositionally biased region" description="Polar residues" evidence="11">
    <location>
        <begin position="464"/>
        <end position="474"/>
    </location>
</feature>
<dbReference type="EMBL" id="LN609396">
    <property type="protein sequence ID" value="CEF59420.1"/>
    <property type="molecule type" value="Genomic_DNA"/>
</dbReference>